<keyword evidence="4 5" id="KW-0472">Membrane</keyword>
<evidence type="ECO:0000256" key="6">
    <source>
        <dbReference type="SAM" id="SignalP"/>
    </source>
</evidence>
<dbReference type="InterPro" id="IPR012404">
    <property type="entry name" value="UCP036436"/>
</dbReference>
<dbReference type="GO" id="GO:0000139">
    <property type="term" value="C:Golgi membrane"/>
    <property type="evidence" value="ECO:0007669"/>
    <property type="project" value="InterPro"/>
</dbReference>
<evidence type="ECO:0000313" key="8">
    <source>
        <dbReference type="Proteomes" id="UP000292447"/>
    </source>
</evidence>
<dbReference type="SUPFAM" id="SSF103481">
    <property type="entry name" value="Multidrug resistance efflux transporter EmrE"/>
    <property type="match status" value="1"/>
</dbReference>
<dbReference type="PANTHER" id="PTHR13146:SF0">
    <property type="entry name" value="SOLUTE CARRIER FAMILY 35 MEMBER F6"/>
    <property type="match status" value="1"/>
</dbReference>
<dbReference type="PIRSF" id="PIRSF036436">
    <property type="entry name" value="UCP036436"/>
    <property type="match status" value="1"/>
</dbReference>
<evidence type="ECO:0000256" key="3">
    <source>
        <dbReference type="ARBA" id="ARBA00022989"/>
    </source>
</evidence>
<dbReference type="STRING" id="2163413.A0A4V1ADR1"/>
<dbReference type="PANTHER" id="PTHR13146">
    <property type="match status" value="1"/>
</dbReference>
<feature type="transmembrane region" description="Helical" evidence="5">
    <location>
        <begin position="120"/>
        <end position="140"/>
    </location>
</feature>
<evidence type="ECO:0000256" key="4">
    <source>
        <dbReference type="ARBA" id="ARBA00023136"/>
    </source>
</evidence>
<evidence type="ECO:0000313" key="7">
    <source>
        <dbReference type="EMBL" id="QBM86593.1"/>
    </source>
</evidence>
<dbReference type="InterPro" id="IPR007271">
    <property type="entry name" value="Nuc_sug_transpt"/>
</dbReference>
<proteinExistence type="predicted"/>
<dbReference type="AlphaFoldDB" id="A0A4V1ADR1"/>
<dbReference type="GO" id="GO:0015165">
    <property type="term" value="F:pyrimidine nucleotide-sugar transmembrane transporter activity"/>
    <property type="evidence" value="ECO:0007669"/>
    <property type="project" value="InterPro"/>
</dbReference>
<comment type="subcellular location">
    <subcellularLocation>
        <location evidence="1">Membrane</location>
        <topology evidence="1">Multi-pass membrane protein</topology>
    </subcellularLocation>
</comment>
<reference evidence="8" key="1">
    <citation type="submission" date="2019-03" db="EMBL/GenBank/DDBJ databases">
        <title>Snf2 controls pulcherriminic acid biosynthesis and connects pigmentation and antifungal activity of the yeast Metschnikowia pulcherrima.</title>
        <authorList>
            <person name="Gore-Lloyd D."/>
            <person name="Sumann I."/>
            <person name="Brachmann A.O."/>
            <person name="Schneeberger K."/>
            <person name="Ortiz-Merino R.A."/>
            <person name="Moreno-Beltran M."/>
            <person name="Schlaefli M."/>
            <person name="Kirner P."/>
            <person name="Santos Kron A."/>
            <person name="Wolfe K.H."/>
            <person name="Piel J."/>
            <person name="Ahrens C.H."/>
            <person name="Henk D."/>
            <person name="Freimoser F.M."/>
        </authorList>
    </citation>
    <scope>NUCLEOTIDE SEQUENCE [LARGE SCALE GENOMIC DNA]</scope>
    <source>
        <strain evidence="8">APC 1.2</strain>
    </source>
</reference>
<dbReference type="Pfam" id="PF04142">
    <property type="entry name" value="Nuc_sug_transp"/>
    <property type="match status" value="1"/>
</dbReference>
<keyword evidence="8" id="KW-1185">Reference proteome</keyword>
<keyword evidence="6" id="KW-0732">Signal</keyword>
<dbReference type="Proteomes" id="UP000292447">
    <property type="component" value="Chromosome I"/>
</dbReference>
<feature type="transmembrane region" description="Helical" evidence="5">
    <location>
        <begin position="297"/>
        <end position="316"/>
    </location>
</feature>
<feature type="signal peptide" evidence="6">
    <location>
        <begin position="1"/>
        <end position="19"/>
    </location>
</feature>
<evidence type="ECO:0000256" key="1">
    <source>
        <dbReference type="ARBA" id="ARBA00004141"/>
    </source>
</evidence>
<sequence length="374" mass="41897">MSFTLAIVLGTIICGCLNSLLTKYQDNQCVAHCNNPDPSTHRHYEQPGIQTLQMFIGESAIYTVYYCLYKAPWTKRSQYAQIQAQEPSFRESVVLAIPSVCDMLATSLMNVGLVYTPVSIYQMTRGAVVLFVAVMSVLFLKRRIRKLEWIALIFVSLGIAVVGYSGSSGSTAKEDPRLIFIGMSLIIFAVALQAIQFVVEEKILSHYSFTPLKLVYTEGYTGAIILVFTLVILHLVGRASQSSGEFAYSKLNLQVALSETFSSWAIMGSSLLIMVCISAFNFCGISLTHHLSATLRSTIDSCRTLLVWLVAMSLGWESFRLLQFFGFSILVFGTLCFNGVLQPEEWRWVPHFLKDEAHRNERLIDVVDEPVDRM</sequence>
<feature type="transmembrane region" description="Helical" evidence="5">
    <location>
        <begin position="261"/>
        <end position="285"/>
    </location>
</feature>
<name>A0A4V1ADR1_9ASCO</name>
<accession>A0A4V1ADR1</accession>
<protein>
    <submittedName>
        <fullName evidence="7">Nucleotide-sugar transporter</fullName>
    </submittedName>
</protein>
<dbReference type="EMBL" id="CP034456">
    <property type="protein sequence ID" value="QBM86593.1"/>
    <property type="molecule type" value="Genomic_DNA"/>
</dbReference>
<keyword evidence="2 5" id="KW-0812">Transmembrane</keyword>
<keyword evidence="3 5" id="KW-1133">Transmembrane helix</keyword>
<organism evidence="7 8">
    <name type="scientific">Metschnikowia aff. pulcherrima</name>
    <dbReference type="NCBI Taxonomy" id="2163413"/>
    <lineage>
        <taxon>Eukaryota</taxon>
        <taxon>Fungi</taxon>
        <taxon>Dikarya</taxon>
        <taxon>Ascomycota</taxon>
        <taxon>Saccharomycotina</taxon>
        <taxon>Pichiomycetes</taxon>
        <taxon>Metschnikowiaceae</taxon>
        <taxon>Metschnikowia</taxon>
    </lineage>
</organism>
<dbReference type="InterPro" id="IPR037185">
    <property type="entry name" value="EmrE-like"/>
</dbReference>
<feature type="transmembrane region" description="Helical" evidence="5">
    <location>
        <begin position="178"/>
        <end position="199"/>
    </location>
</feature>
<gene>
    <name evidence="7" type="primary">MPUL0A12380</name>
    <name evidence="7" type="ORF">METSCH_A12380</name>
</gene>
<evidence type="ECO:0000256" key="5">
    <source>
        <dbReference type="SAM" id="Phobius"/>
    </source>
</evidence>
<feature type="transmembrane region" description="Helical" evidence="5">
    <location>
        <begin position="147"/>
        <end position="166"/>
    </location>
</feature>
<evidence type="ECO:0000256" key="2">
    <source>
        <dbReference type="ARBA" id="ARBA00022692"/>
    </source>
</evidence>
<feature type="transmembrane region" description="Helical" evidence="5">
    <location>
        <begin position="220"/>
        <end position="241"/>
    </location>
</feature>
<keyword evidence="7" id="KW-0762">Sugar transport</keyword>
<feature type="chain" id="PRO_5020762044" evidence="6">
    <location>
        <begin position="20"/>
        <end position="374"/>
    </location>
</feature>
<keyword evidence="7" id="KW-0813">Transport</keyword>